<name>A0A3M8LRR7_9MICO</name>
<dbReference type="GO" id="GO:0016301">
    <property type="term" value="F:kinase activity"/>
    <property type="evidence" value="ECO:0007669"/>
    <property type="project" value="UniProtKB-KW"/>
</dbReference>
<dbReference type="Pfam" id="PF00485">
    <property type="entry name" value="PRK"/>
    <property type="match status" value="1"/>
</dbReference>
<comment type="caution">
    <text evidence="2">The sequence shown here is derived from an EMBL/GenBank/DDBJ whole genome shotgun (WGS) entry which is preliminary data.</text>
</comment>
<protein>
    <submittedName>
        <fullName evidence="2">Nucleoside/nucleotide kinase family protein</fullName>
    </submittedName>
</protein>
<keyword evidence="2" id="KW-0808">Transferase</keyword>
<dbReference type="InterPro" id="IPR027417">
    <property type="entry name" value="P-loop_NTPase"/>
</dbReference>
<dbReference type="PANTHER" id="PTHR10285">
    <property type="entry name" value="URIDINE KINASE"/>
    <property type="match status" value="1"/>
</dbReference>
<dbReference type="OrthoDB" id="3192509at2"/>
<dbReference type="AlphaFoldDB" id="A0A3M8LRR7"/>
<reference evidence="2 3" key="1">
    <citation type="submission" date="2018-11" db="EMBL/GenBank/DDBJ databases">
        <title>Cryobacterium sp. nov., isolated from rhizosphere soil of lettuce.</title>
        <authorList>
            <person name="Wang Y."/>
        </authorList>
    </citation>
    <scope>NUCLEOTIDE SEQUENCE [LARGE SCALE GENOMIC DNA]</scope>
    <source>
        <strain evidence="2 3">NEAU-85</strain>
    </source>
</reference>
<feature type="domain" description="Phosphoribulokinase/uridine kinase" evidence="1">
    <location>
        <begin position="19"/>
        <end position="162"/>
    </location>
</feature>
<dbReference type="Proteomes" id="UP000279859">
    <property type="component" value="Unassembled WGS sequence"/>
</dbReference>
<keyword evidence="2" id="KW-0418">Kinase</keyword>
<dbReference type="SUPFAM" id="SSF52540">
    <property type="entry name" value="P-loop containing nucleoside triphosphate hydrolases"/>
    <property type="match status" value="1"/>
</dbReference>
<keyword evidence="3" id="KW-1185">Reference proteome</keyword>
<evidence type="ECO:0000313" key="2">
    <source>
        <dbReference type="EMBL" id="RNE67454.1"/>
    </source>
</evidence>
<accession>A0A3M8LRR7</accession>
<evidence type="ECO:0000259" key="1">
    <source>
        <dbReference type="Pfam" id="PF00485"/>
    </source>
</evidence>
<gene>
    <name evidence="2" type="ORF">EEJ31_00370</name>
</gene>
<dbReference type="InterPro" id="IPR006083">
    <property type="entry name" value="PRK/URK"/>
</dbReference>
<evidence type="ECO:0000313" key="3">
    <source>
        <dbReference type="Proteomes" id="UP000279859"/>
    </source>
</evidence>
<dbReference type="NCBIfam" id="NF006743">
    <property type="entry name" value="PRK09270.1-2"/>
    <property type="match status" value="1"/>
</dbReference>
<proteinExistence type="predicted"/>
<dbReference type="Gene3D" id="3.40.50.300">
    <property type="entry name" value="P-loop containing nucleotide triphosphate hydrolases"/>
    <property type="match status" value="1"/>
</dbReference>
<sequence>MADVVQAVTDAAAGRARTIVGIAGSPGSGKSTLATDVVARLGPRAALLPMDGFHLPQATLRHLGRRDRMGAPDTFDVGGFAATLAALRRPGETVRAPGFDREVEEPVPDAITIGPERDVIVAEGNYLLRGRDGWEAVAALLDLTLFLELDDGIRLARLIERHERFGKTPEAARAWALGPDQANARLIADTARHATHRIRLD</sequence>
<dbReference type="GO" id="GO:0005524">
    <property type="term" value="F:ATP binding"/>
    <property type="evidence" value="ECO:0007669"/>
    <property type="project" value="InterPro"/>
</dbReference>
<dbReference type="EMBL" id="RDSR01000001">
    <property type="protein sequence ID" value="RNE67454.1"/>
    <property type="molecule type" value="Genomic_DNA"/>
</dbReference>
<organism evidence="2 3">
    <name type="scientific">Cryobacterium tepidiphilum</name>
    <dbReference type="NCBI Taxonomy" id="2486026"/>
    <lineage>
        <taxon>Bacteria</taxon>
        <taxon>Bacillati</taxon>
        <taxon>Actinomycetota</taxon>
        <taxon>Actinomycetes</taxon>
        <taxon>Micrococcales</taxon>
        <taxon>Microbacteriaceae</taxon>
        <taxon>Cryobacterium</taxon>
    </lineage>
</organism>